<dbReference type="AlphaFoldDB" id="A0A1W1Z7A6"/>
<dbReference type="RefSeq" id="WP_084350303.1">
    <property type="nucleotide sequence ID" value="NZ_FWYD01000001.1"/>
</dbReference>
<feature type="region of interest" description="Disordered" evidence="1">
    <location>
        <begin position="1"/>
        <end position="76"/>
    </location>
</feature>
<feature type="compositionally biased region" description="Basic and acidic residues" evidence="1">
    <location>
        <begin position="1"/>
        <end position="24"/>
    </location>
</feature>
<gene>
    <name evidence="2" type="ORF">SAMN06295998_101314</name>
</gene>
<organism evidence="2 3">
    <name type="scientific">Primorskyibacter flagellatus</name>
    <dbReference type="NCBI Taxonomy" id="1387277"/>
    <lineage>
        <taxon>Bacteria</taxon>
        <taxon>Pseudomonadati</taxon>
        <taxon>Pseudomonadota</taxon>
        <taxon>Alphaproteobacteria</taxon>
        <taxon>Rhodobacterales</taxon>
        <taxon>Roseobacteraceae</taxon>
        <taxon>Primorskyibacter</taxon>
    </lineage>
</organism>
<reference evidence="2 3" key="1">
    <citation type="submission" date="2017-04" db="EMBL/GenBank/DDBJ databases">
        <authorList>
            <person name="Afonso C.L."/>
            <person name="Miller P.J."/>
            <person name="Scott M.A."/>
            <person name="Spackman E."/>
            <person name="Goraichik I."/>
            <person name="Dimitrov K.M."/>
            <person name="Suarez D.L."/>
            <person name="Swayne D.E."/>
        </authorList>
    </citation>
    <scope>NUCLEOTIDE SEQUENCE [LARGE SCALE GENOMIC DNA]</scope>
    <source>
        <strain evidence="2 3">CGMCC 1.12644</strain>
    </source>
</reference>
<feature type="compositionally biased region" description="Basic and acidic residues" evidence="1">
    <location>
        <begin position="39"/>
        <end position="56"/>
    </location>
</feature>
<proteinExistence type="predicted"/>
<protein>
    <submittedName>
        <fullName evidence="2">Uncharacterized protein</fullName>
    </submittedName>
</protein>
<evidence type="ECO:0000313" key="2">
    <source>
        <dbReference type="EMBL" id="SMC44377.1"/>
    </source>
</evidence>
<name>A0A1W1Z7A6_9RHOB</name>
<keyword evidence="3" id="KW-1185">Reference proteome</keyword>
<dbReference type="EMBL" id="FWYD01000001">
    <property type="protein sequence ID" value="SMC44377.1"/>
    <property type="molecule type" value="Genomic_DNA"/>
</dbReference>
<sequence length="76" mass="8433">MADRKRSTDGTRETEQVLGEKPENLEDQPSVAGRSGGEIARKVGTRDEEKRYDETSAGKTRPLGQDQNRSGDKEKV</sequence>
<dbReference type="OrthoDB" id="7868955at2"/>
<accession>A0A1W1Z7A6</accession>
<evidence type="ECO:0000256" key="1">
    <source>
        <dbReference type="SAM" id="MobiDB-lite"/>
    </source>
</evidence>
<evidence type="ECO:0000313" key="3">
    <source>
        <dbReference type="Proteomes" id="UP000192330"/>
    </source>
</evidence>
<dbReference type="STRING" id="1387277.SAMN06295998_101314"/>
<dbReference type="Proteomes" id="UP000192330">
    <property type="component" value="Unassembled WGS sequence"/>
</dbReference>